<protein>
    <submittedName>
        <fullName evidence="1">Uncharacterized protein</fullName>
    </submittedName>
</protein>
<comment type="caution">
    <text evidence="1">The sequence shown here is derived from an EMBL/GenBank/DDBJ whole genome shotgun (WGS) entry which is preliminary data.</text>
</comment>
<evidence type="ECO:0000313" key="1">
    <source>
        <dbReference type="EMBL" id="KAF5188437.1"/>
    </source>
</evidence>
<name>A0A7J6VUP9_THATH</name>
<reference evidence="1 2" key="1">
    <citation type="submission" date="2020-06" db="EMBL/GenBank/DDBJ databases">
        <title>Transcriptomic and genomic resources for Thalictrum thalictroides and T. hernandezii: Facilitating candidate gene discovery in an emerging model plant lineage.</title>
        <authorList>
            <person name="Arias T."/>
            <person name="Riano-Pachon D.M."/>
            <person name="Di Stilio V.S."/>
        </authorList>
    </citation>
    <scope>NUCLEOTIDE SEQUENCE [LARGE SCALE GENOMIC DNA]</scope>
    <source>
        <strain evidence="2">cv. WT478/WT964</strain>
        <tissue evidence="1">Leaves</tissue>
    </source>
</reference>
<dbReference type="AlphaFoldDB" id="A0A7J6VUP9"/>
<gene>
    <name evidence="1" type="ORF">FRX31_021976</name>
</gene>
<sequence>MEAIDEFYKLYAPASQPQSQKPPDPHINSSSNPIFYKAVLQNIRVDSQWDIIYSIEQEERETFPHHNNFSSPSSNKQIHKVVIDESLCQEAEAP</sequence>
<organism evidence="1 2">
    <name type="scientific">Thalictrum thalictroides</name>
    <name type="common">Rue-anemone</name>
    <name type="synonym">Anemone thalictroides</name>
    <dbReference type="NCBI Taxonomy" id="46969"/>
    <lineage>
        <taxon>Eukaryota</taxon>
        <taxon>Viridiplantae</taxon>
        <taxon>Streptophyta</taxon>
        <taxon>Embryophyta</taxon>
        <taxon>Tracheophyta</taxon>
        <taxon>Spermatophyta</taxon>
        <taxon>Magnoliopsida</taxon>
        <taxon>Ranunculales</taxon>
        <taxon>Ranunculaceae</taxon>
        <taxon>Thalictroideae</taxon>
        <taxon>Thalictrum</taxon>
    </lineage>
</organism>
<dbReference type="EMBL" id="JABWDY010026795">
    <property type="protein sequence ID" value="KAF5188437.1"/>
    <property type="molecule type" value="Genomic_DNA"/>
</dbReference>
<evidence type="ECO:0000313" key="2">
    <source>
        <dbReference type="Proteomes" id="UP000554482"/>
    </source>
</evidence>
<dbReference type="Proteomes" id="UP000554482">
    <property type="component" value="Unassembled WGS sequence"/>
</dbReference>
<proteinExistence type="predicted"/>
<accession>A0A7J6VUP9</accession>
<keyword evidence="2" id="KW-1185">Reference proteome</keyword>